<dbReference type="InterPro" id="IPR050206">
    <property type="entry name" value="FtsK/SpoIIIE/SftA"/>
</dbReference>
<dbReference type="GO" id="GO:0003677">
    <property type="term" value="F:DNA binding"/>
    <property type="evidence" value="ECO:0007669"/>
    <property type="project" value="InterPro"/>
</dbReference>
<keyword evidence="1 3" id="KW-0547">Nucleotide-binding</keyword>
<keyword evidence="4" id="KW-0812">Transmembrane</keyword>
<keyword evidence="2 3" id="KW-0067">ATP-binding</keyword>
<evidence type="ECO:0000256" key="1">
    <source>
        <dbReference type="ARBA" id="ARBA00022741"/>
    </source>
</evidence>
<dbReference type="PANTHER" id="PTHR22683:SF41">
    <property type="entry name" value="DNA TRANSLOCASE FTSK"/>
    <property type="match status" value="1"/>
</dbReference>
<dbReference type="Gene3D" id="3.40.50.300">
    <property type="entry name" value="P-loop containing nucleotide triphosphate hydrolases"/>
    <property type="match status" value="1"/>
</dbReference>
<gene>
    <name evidence="7" type="ORF">OG222_37120</name>
    <name evidence="6" type="ORF">OG222_37150</name>
</gene>
<dbReference type="PROSITE" id="PS50901">
    <property type="entry name" value="FTSK"/>
    <property type="match status" value="1"/>
</dbReference>
<reference evidence="7" key="1">
    <citation type="submission" date="2022-10" db="EMBL/GenBank/DDBJ databases">
        <title>The complete genomes of actinobacterial strains from the NBC collection.</title>
        <authorList>
            <person name="Joergensen T.S."/>
            <person name="Alvarez Arevalo M."/>
            <person name="Sterndorff E.B."/>
            <person name="Faurdal D."/>
            <person name="Vuksanovic O."/>
            <person name="Mourched A.-S."/>
            <person name="Charusanti P."/>
            <person name="Shaw S."/>
            <person name="Blin K."/>
            <person name="Weber T."/>
        </authorList>
    </citation>
    <scope>NUCLEOTIDE SEQUENCE</scope>
    <source>
        <strain evidence="7">NBC_00148</strain>
    </source>
</reference>
<evidence type="ECO:0000256" key="2">
    <source>
        <dbReference type="ARBA" id="ARBA00022840"/>
    </source>
</evidence>
<sequence length="555" mass="60279">MIISAAQNSSGGSETVAQVLSELGPKGLAVLLAVGACLLLWLMGRTGRRWLAKAIGKAIRDASRAIVRYVRIGLWAARLRMPVRLAIRLQPDRWRAMTEARKLTGLKRGKVKRTPMGVDIRVTLGGSLTLESLTARIKDLETGLGTRRGAIRVEPGSSAHKALVRITVRNPLAKPVSYPDTAGIVSIRHAAPLSMNPFGEWTEIDLQQRILIVGASGSGKSSTQRVLATPVILAADADLEVWDLKQGTESQHYEGKADVRITNADQARARLTWFMNSELPRRARVMQDLRTSTWPTSMQHPDRIVMVDEGAALVRELDDDELATFFTFLEQARAFGIYLWWATQFPKGTNLPTELRSQMSAVVALKMRRQSESRVVFEDLTKEGWTPHRLPGKGWLLLLDDEHQDPEESRAAFIDEKEFRRLKARVPAPAASVVEPVIPPMPTYAPVVAEEVSAEMDEAVQLTKVPAQSAPADLAGTAPAADPAPELAELSVPDAIRSALADAPAAGMSAAELVVATGRGKSQVYAGLQELTDDGAAVKVGRGRYVLADAAEVSA</sequence>
<keyword evidence="4" id="KW-1133">Transmembrane helix</keyword>
<name>A0AAU1M5B4_9ACTN</name>
<evidence type="ECO:0000256" key="3">
    <source>
        <dbReference type="PROSITE-ProRule" id="PRU00289"/>
    </source>
</evidence>
<dbReference type="GO" id="GO:0005524">
    <property type="term" value="F:ATP binding"/>
    <property type="evidence" value="ECO:0007669"/>
    <property type="project" value="UniProtKB-UniRule"/>
</dbReference>
<dbReference type="EMBL" id="CP108171">
    <property type="protein sequence ID" value="WTQ78783.1"/>
    <property type="molecule type" value="Genomic_DNA"/>
</dbReference>
<evidence type="ECO:0000313" key="7">
    <source>
        <dbReference type="EMBL" id="WTQ78789.1"/>
    </source>
</evidence>
<dbReference type="InterPro" id="IPR002543">
    <property type="entry name" value="FtsK_dom"/>
</dbReference>
<dbReference type="PANTHER" id="PTHR22683">
    <property type="entry name" value="SPORULATION PROTEIN RELATED"/>
    <property type="match status" value="1"/>
</dbReference>
<protein>
    <submittedName>
        <fullName evidence="7">FtsK/SpoIIIE domain-containing protein</fullName>
    </submittedName>
</protein>
<evidence type="ECO:0000259" key="5">
    <source>
        <dbReference type="PROSITE" id="PS50901"/>
    </source>
</evidence>
<dbReference type="SUPFAM" id="SSF52540">
    <property type="entry name" value="P-loop containing nucleoside triphosphate hydrolases"/>
    <property type="match status" value="1"/>
</dbReference>
<evidence type="ECO:0000313" key="6">
    <source>
        <dbReference type="EMBL" id="WTQ78783.1"/>
    </source>
</evidence>
<feature type="binding site" evidence="3">
    <location>
        <begin position="214"/>
        <end position="221"/>
    </location>
    <ligand>
        <name>ATP</name>
        <dbReference type="ChEBI" id="CHEBI:30616"/>
    </ligand>
</feature>
<feature type="domain" description="FtsK" evidence="5">
    <location>
        <begin position="199"/>
        <end position="374"/>
    </location>
</feature>
<dbReference type="Pfam" id="PF01580">
    <property type="entry name" value="FtsK_SpoIIIE"/>
    <property type="match status" value="1"/>
</dbReference>
<proteinExistence type="predicted"/>
<keyword evidence="4" id="KW-0472">Membrane</keyword>
<feature type="transmembrane region" description="Helical" evidence="4">
    <location>
        <begin position="27"/>
        <end position="44"/>
    </location>
</feature>
<dbReference type="InterPro" id="IPR027417">
    <property type="entry name" value="P-loop_NTPase"/>
</dbReference>
<dbReference type="AlphaFoldDB" id="A0AAU1M5B4"/>
<accession>A0AAU1M5B4</accession>
<organism evidence="7">
    <name type="scientific">Streptomyces sp. NBC_00148</name>
    <dbReference type="NCBI Taxonomy" id="2903626"/>
    <lineage>
        <taxon>Bacteria</taxon>
        <taxon>Bacillati</taxon>
        <taxon>Actinomycetota</taxon>
        <taxon>Actinomycetes</taxon>
        <taxon>Kitasatosporales</taxon>
        <taxon>Streptomycetaceae</taxon>
        <taxon>Streptomyces</taxon>
    </lineage>
</organism>
<evidence type="ECO:0000256" key="4">
    <source>
        <dbReference type="SAM" id="Phobius"/>
    </source>
</evidence>
<dbReference type="EMBL" id="CP108171">
    <property type="protein sequence ID" value="WTQ78789.1"/>
    <property type="molecule type" value="Genomic_DNA"/>
</dbReference>